<name>A0ABW1SVA6_9LACO</name>
<sequence length="748" mass="78554">MKVKAILLGMIALSASLLGCHLLTAQADTDSVTANAPAGITVGSYFSPGTIANNAAKLMDTGHGLDQAVKLTNYRVGTELGTIWTSNEAAMNLNENEKASMWLYLGNGNSSAADGIAFVMQNDDRGVGASSTNAAGQPLNGQTLGVWGGDARTDFTKPVDTQAIADSAIQKSWALEFDTFVNGTSIDLRNGKADNDFDADIAGGYPHIGSNYPGDKNSYAQGTLSNGKYYAKLNHLGVLKKSYSYLSDSFWHHLTLNWNKDAKTMTYTFGDKDPSTGAPIATVANGGTAQTATVPIALSKLGVGSDGHVRWGFTGSTGIAKNTEENAVVFEQVPGLVNASATADITDNSQDDQVMTAAAADKIYTGDRLSVKYHLSYDGGRESWKNVQATLKLPANVAFNDTATITYADGYQQQITGLDNHNISGQTVNVALDADHVLSDSNKTATITLKGKGVLASGVTSATSKSTHSNFDGSNALTDASLNAFNVTQPAAGAMSMVLTSGQVGIGGTTSSETMTGAKNVTVTGKVNYVSGNASKNSDITLHPTLNGKDLAPVTLKDSDPAGQFNYTIPAASLISGLKDGNQLIMYARDQSGRSTNDTVYTVNVKEGTIKLDVPTESSFNGDDPQKLTGKSMSFAPDSNLHVNVNDTMGTGDQWTLTASADPMVAELQGNPINGDLAYVDQNGQQNSLLAGAVTIMKHTTTSDNDVVDVMQDWNKNQGLLLKTNPGLTIGTYKTTIHWTLQNTMATG</sequence>
<evidence type="ECO:0008006" key="4">
    <source>
        <dbReference type="Google" id="ProtNLM"/>
    </source>
</evidence>
<proteinExistence type="predicted"/>
<feature type="signal peptide" evidence="1">
    <location>
        <begin position="1"/>
        <end position="27"/>
    </location>
</feature>
<dbReference type="Gene3D" id="2.60.120.200">
    <property type="match status" value="1"/>
</dbReference>
<dbReference type="RefSeq" id="WP_125694685.1">
    <property type="nucleotide sequence ID" value="NZ_JBHSSK010000028.1"/>
</dbReference>
<dbReference type="EMBL" id="JBHSSK010000028">
    <property type="protein sequence ID" value="MFC6207956.1"/>
    <property type="molecule type" value="Genomic_DNA"/>
</dbReference>
<dbReference type="Proteomes" id="UP001596254">
    <property type="component" value="Unassembled WGS sequence"/>
</dbReference>
<keyword evidence="3" id="KW-1185">Reference proteome</keyword>
<feature type="chain" id="PRO_5047147123" description="WxL domain-containing protein" evidence="1">
    <location>
        <begin position="28"/>
        <end position="748"/>
    </location>
</feature>
<reference evidence="3" key="1">
    <citation type="journal article" date="2019" name="Int. J. Syst. Evol. Microbiol.">
        <title>The Global Catalogue of Microorganisms (GCM) 10K type strain sequencing project: providing services to taxonomists for standard genome sequencing and annotation.</title>
        <authorList>
            <consortium name="The Broad Institute Genomics Platform"/>
            <consortium name="The Broad Institute Genome Sequencing Center for Infectious Disease"/>
            <person name="Wu L."/>
            <person name="Ma J."/>
        </authorList>
    </citation>
    <scope>NUCLEOTIDE SEQUENCE [LARGE SCALE GENOMIC DNA]</scope>
    <source>
        <strain evidence="3">CCM 8905</strain>
    </source>
</reference>
<dbReference type="SUPFAM" id="SSF49899">
    <property type="entry name" value="Concanavalin A-like lectins/glucanases"/>
    <property type="match status" value="1"/>
</dbReference>
<organism evidence="2 3">
    <name type="scientific">Levilactobacillus tongjiangensis</name>
    <dbReference type="NCBI Taxonomy" id="2486023"/>
    <lineage>
        <taxon>Bacteria</taxon>
        <taxon>Bacillati</taxon>
        <taxon>Bacillota</taxon>
        <taxon>Bacilli</taxon>
        <taxon>Lactobacillales</taxon>
        <taxon>Lactobacillaceae</taxon>
        <taxon>Levilactobacillus</taxon>
    </lineage>
</organism>
<comment type="caution">
    <text evidence="2">The sequence shown here is derived from an EMBL/GenBank/DDBJ whole genome shotgun (WGS) entry which is preliminary data.</text>
</comment>
<accession>A0ABW1SVA6</accession>
<gene>
    <name evidence="2" type="ORF">ACFP1G_10840</name>
</gene>
<keyword evidence="1" id="KW-0732">Signal</keyword>
<dbReference type="InterPro" id="IPR013320">
    <property type="entry name" value="ConA-like_dom_sf"/>
</dbReference>
<dbReference type="PROSITE" id="PS51257">
    <property type="entry name" value="PROKAR_LIPOPROTEIN"/>
    <property type="match status" value="1"/>
</dbReference>
<evidence type="ECO:0000256" key="1">
    <source>
        <dbReference type="SAM" id="SignalP"/>
    </source>
</evidence>
<evidence type="ECO:0000313" key="2">
    <source>
        <dbReference type="EMBL" id="MFC6207956.1"/>
    </source>
</evidence>
<protein>
    <recommendedName>
        <fullName evidence="4">WxL domain-containing protein</fullName>
    </recommendedName>
</protein>
<evidence type="ECO:0000313" key="3">
    <source>
        <dbReference type="Proteomes" id="UP001596254"/>
    </source>
</evidence>